<dbReference type="PANTHER" id="PTHR11609">
    <property type="entry name" value="PURINE BIOSYNTHESIS PROTEIN 6/7, PUR6/7"/>
    <property type="match status" value="1"/>
</dbReference>
<organism evidence="7 8">
    <name type="scientific">Qipengyuania aquimaris</name>
    <dbReference type="NCBI Taxonomy" id="255984"/>
    <lineage>
        <taxon>Bacteria</taxon>
        <taxon>Pseudomonadati</taxon>
        <taxon>Pseudomonadota</taxon>
        <taxon>Alphaproteobacteria</taxon>
        <taxon>Sphingomonadales</taxon>
        <taxon>Erythrobacteraceae</taxon>
        <taxon>Qipengyuania</taxon>
    </lineage>
</organism>
<dbReference type="Gene3D" id="3.30.470.20">
    <property type="entry name" value="ATP-grasp fold, B domain"/>
    <property type="match status" value="1"/>
</dbReference>
<feature type="binding site" evidence="4">
    <location>
        <position position="143"/>
    </location>
    <ligand>
        <name>ATP</name>
        <dbReference type="ChEBI" id="CHEBI:30616"/>
    </ligand>
</feature>
<dbReference type="GO" id="GO:0004638">
    <property type="term" value="F:phosphoribosylaminoimidazole carboxylase activity"/>
    <property type="evidence" value="ECO:0007669"/>
    <property type="project" value="InterPro"/>
</dbReference>
<evidence type="ECO:0000256" key="3">
    <source>
        <dbReference type="ARBA" id="ARBA00022840"/>
    </source>
</evidence>
<dbReference type="EMBL" id="JAHVKP010000001">
    <property type="protein sequence ID" value="MBY6219210.1"/>
    <property type="molecule type" value="Genomic_DNA"/>
</dbReference>
<dbReference type="NCBIfam" id="NF004679">
    <property type="entry name" value="PRK06019.1-5"/>
    <property type="match status" value="1"/>
</dbReference>
<dbReference type="InterPro" id="IPR054350">
    <property type="entry name" value="PurT/PurK_preATP-grasp"/>
</dbReference>
<feature type="domain" description="ATP-grasp" evidence="6">
    <location>
        <begin position="107"/>
        <end position="291"/>
    </location>
</feature>
<comment type="caution">
    <text evidence="7">The sequence shown here is derived from an EMBL/GenBank/DDBJ whole genome shotgun (WGS) entry which is preliminary data.</text>
</comment>
<comment type="subunit">
    <text evidence="4 5">Homodimer.</text>
</comment>
<keyword evidence="2 4" id="KW-0658">Purine biosynthesis</keyword>
<feature type="binding site" evidence="4">
    <location>
        <begin position="176"/>
        <end position="179"/>
    </location>
    <ligand>
        <name>ATP</name>
        <dbReference type="ChEBI" id="CHEBI:30616"/>
    </ligand>
</feature>
<keyword evidence="4 5" id="KW-0436">Ligase</keyword>
<dbReference type="Gene3D" id="3.30.1490.20">
    <property type="entry name" value="ATP-grasp fold, A domain"/>
    <property type="match status" value="1"/>
</dbReference>
<dbReference type="SUPFAM" id="SSF56059">
    <property type="entry name" value="Glutathione synthetase ATP-binding domain-like"/>
    <property type="match status" value="1"/>
</dbReference>
<gene>
    <name evidence="4 5" type="primary">purK</name>
    <name evidence="7" type="ORF">KUV31_12745</name>
</gene>
<feature type="binding site" evidence="4">
    <location>
        <position position="184"/>
    </location>
    <ligand>
        <name>ATP</name>
        <dbReference type="ChEBI" id="CHEBI:30616"/>
    </ligand>
</feature>
<evidence type="ECO:0000256" key="5">
    <source>
        <dbReference type="RuleBase" id="RU361200"/>
    </source>
</evidence>
<feature type="binding site" evidence="4">
    <location>
        <position position="207"/>
    </location>
    <ligand>
        <name>ATP</name>
        <dbReference type="ChEBI" id="CHEBI:30616"/>
    </ligand>
</feature>
<dbReference type="InterPro" id="IPR013815">
    <property type="entry name" value="ATP_grasp_subdomain_1"/>
</dbReference>
<comment type="function">
    <text evidence="5">Catalyzes the ATP-dependent conversion of 5-aminoimidazole ribonucleotide (AIR) and HCO(3)- to N5-carboxyaminoimidazole ribonucleotide (N5-CAIR).</text>
</comment>
<comment type="catalytic activity">
    <reaction evidence="4 5">
        <text>5-amino-1-(5-phospho-beta-D-ribosyl)imidazole + hydrogencarbonate + ATP = 5-carboxyamino-1-(5-phospho-D-ribosyl)imidazole + ADP + phosphate + 2 H(+)</text>
        <dbReference type="Rhea" id="RHEA:19317"/>
        <dbReference type="ChEBI" id="CHEBI:15378"/>
        <dbReference type="ChEBI" id="CHEBI:17544"/>
        <dbReference type="ChEBI" id="CHEBI:30616"/>
        <dbReference type="ChEBI" id="CHEBI:43474"/>
        <dbReference type="ChEBI" id="CHEBI:58730"/>
        <dbReference type="ChEBI" id="CHEBI:137981"/>
        <dbReference type="ChEBI" id="CHEBI:456216"/>
        <dbReference type="EC" id="6.3.4.18"/>
    </reaction>
</comment>
<dbReference type="InterPro" id="IPR005875">
    <property type="entry name" value="PurK"/>
</dbReference>
<keyword evidence="3 4" id="KW-0067">ATP-binding</keyword>
<dbReference type="Pfam" id="PF02222">
    <property type="entry name" value="ATP-grasp"/>
    <property type="match status" value="1"/>
</dbReference>
<dbReference type="Proteomes" id="UP000824927">
    <property type="component" value="Unassembled WGS sequence"/>
</dbReference>
<name>A0A9Q3S3P0_9SPHN</name>
<dbReference type="SUPFAM" id="SSF52440">
    <property type="entry name" value="PreATP-grasp domain"/>
    <property type="match status" value="1"/>
</dbReference>
<accession>A0A9Q3S3P0</accession>
<dbReference type="GO" id="GO:0005829">
    <property type="term" value="C:cytosol"/>
    <property type="evidence" value="ECO:0007669"/>
    <property type="project" value="TreeGrafter"/>
</dbReference>
<dbReference type="AlphaFoldDB" id="A0A9Q3S3P0"/>
<comment type="function">
    <text evidence="4">Catalyzes the ATP-dependent conversion of 5-aminoimidazole ribonucleotide (AIR) and HCO(3)(-) to N5-carboxyaminoimidazole ribonucleotide (N5-CAIR).</text>
</comment>
<dbReference type="GO" id="GO:0046872">
    <property type="term" value="F:metal ion binding"/>
    <property type="evidence" value="ECO:0007669"/>
    <property type="project" value="InterPro"/>
</dbReference>
<comment type="pathway">
    <text evidence="4 5">Purine metabolism; IMP biosynthesis via de novo pathway; 5-amino-1-(5-phospho-D-ribosyl)imidazole-4-carboxylate from 5-amino-1-(5-phospho-D-ribosyl)imidazole (N5-CAIR route): step 1/2.</text>
</comment>
<dbReference type="RefSeq" id="WP_222405817.1">
    <property type="nucleotide sequence ID" value="NZ_JAHVKP010000001.1"/>
</dbReference>
<evidence type="ECO:0000256" key="4">
    <source>
        <dbReference type="HAMAP-Rule" id="MF_01928"/>
    </source>
</evidence>
<dbReference type="InterPro" id="IPR003135">
    <property type="entry name" value="ATP-grasp_carboxylate-amine"/>
</dbReference>
<feature type="binding site" evidence="4">
    <location>
        <begin position="261"/>
        <end position="262"/>
    </location>
    <ligand>
        <name>ATP</name>
        <dbReference type="ChEBI" id="CHEBI:30616"/>
    </ligand>
</feature>
<protein>
    <recommendedName>
        <fullName evidence="4 5">N5-carboxyaminoimidazole ribonucleotide synthase</fullName>
        <shortName evidence="4 5">N5-CAIR synthase</shortName>
        <ecNumber evidence="4 5">6.3.4.18</ecNumber>
    </recommendedName>
    <alternativeName>
        <fullName evidence="4 5">5-(carboxyamino)imidazole ribonucleotide synthetase</fullName>
    </alternativeName>
</protein>
<sequence>MLARGSTIGILGGGQLGRMMAMSAVQLGYRCIGFAPEGDNVAAAVCDAFHTAAWDDSDGVRAFADACDVVTWEFENVPVETARTVPAEKIHPGPLALETAQDRLTEKRFIEGLGGRPAAYARIDSGHDLESAVDRLGAPGILKTRRDGYDGKGQWRIASSRDAQALKLPDVPLIYEGFVEFDAEFSVILVRAQDGEIRFWDSTRNVHEGGILAAAHYPAGSAVEGQVADARVLARKVADALNYVGVLTLEFFATHEGPIFNEMAPRVHNSGHWTIEGAATSQFENHIRAIAGLPLGDTRTVAPGIEMRNIIGREIDGAYAFLASSNSHLHDYGKAEASEGRKMGHITRLSLDTRG</sequence>
<proteinExistence type="inferred from homology"/>
<feature type="binding site" evidence="4">
    <location>
        <position position="103"/>
    </location>
    <ligand>
        <name>ATP</name>
        <dbReference type="ChEBI" id="CHEBI:30616"/>
    </ligand>
</feature>
<dbReference type="GO" id="GO:0006189">
    <property type="term" value="P:'de novo' IMP biosynthetic process"/>
    <property type="evidence" value="ECO:0007669"/>
    <property type="project" value="UniProtKB-UniRule"/>
</dbReference>
<dbReference type="GO" id="GO:0005524">
    <property type="term" value="F:ATP binding"/>
    <property type="evidence" value="ECO:0007669"/>
    <property type="project" value="UniProtKB-UniRule"/>
</dbReference>
<dbReference type="GO" id="GO:0034028">
    <property type="term" value="F:5-(carboxyamino)imidazole ribonucleotide synthase activity"/>
    <property type="evidence" value="ECO:0007669"/>
    <property type="project" value="UniProtKB-UniRule"/>
</dbReference>
<evidence type="ECO:0000313" key="8">
    <source>
        <dbReference type="Proteomes" id="UP000824927"/>
    </source>
</evidence>
<dbReference type="PANTHER" id="PTHR11609:SF5">
    <property type="entry name" value="PHOSPHORIBOSYLAMINOIMIDAZOLE CARBOXYLASE"/>
    <property type="match status" value="1"/>
</dbReference>
<comment type="similarity">
    <text evidence="4 5">Belongs to the PurK/PurT family.</text>
</comment>
<dbReference type="InterPro" id="IPR011761">
    <property type="entry name" value="ATP-grasp"/>
</dbReference>
<evidence type="ECO:0000256" key="1">
    <source>
        <dbReference type="ARBA" id="ARBA00022741"/>
    </source>
</evidence>
<dbReference type="Pfam" id="PF17769">
    <property type="entry name" value="PurK_C"/>
    <property type="match status" value="1"/>
</dbReference>
<keyword evidence="1 4" id="KW-0547">Nucleotide-binding</keyword>
<dbReference type="InterPro" id="IPR040686">
    <property type="entry name" value="PurK_C"/>
</dbReference>
<evidence type="ECO:0000313" key="7">
    <source>
        <dbReference type="EMBL" id="MBY6219210.1"/>
    </source>
</evidence>
<feature type="binding site" evidence="4">
    <location>
        <begin position="148"/>
        <end position="154"/>
    </location>
    <ligand>
        <name>ATP</name>
        <dbReference type="ChEBI" id="CHEBI:30616"/>
    </ligand>
</feature>
<dbReference type="InterPro" id="IPR016185">
    <property type="entry name" value="PreATP-grasp_dom_sf"/>
</dbReference>
<evidence type="ECO:0000256" key="2">
    <source>
        <dbReference type="ARBA" id="ARBA00022755"/>
    </source>
</evidence>
<dbReference type="InterPro" id="IPR011054">
    <property type="entry name" value="Rudment_hybrid_motif"/>
</dbReference>
<dbReference type="PROSITE" id="PS50975">
    <property type="entry name" value="ATP_GRASP"/>
    <property type="match status" value="1"/>
</dbReference>
<dbReference type="Gene3D" id="3.40.50.20">
    <property type="match status" value="1"/>
</dbReference>
<reference evidence="7" key="1">
    <citation type="submission" date="2021-06" db="EMBL/GenBank/DDBJ databases">
        <title>50 bacteria genomes isolated from Dapeng, Shenzhen, China.</title>
        <authorList>
            <person name="Zheng W."/>
            <person name="Yu S."/>
            <person name="Huang Y."/>
        </authorList>
    </citation>
    <scope>NUCLEOTIDE SEQUENCE</scope>
    <source>
        <strain evidence="7">DP4N28-2</strain>
    </source>
</reference>
<dbReference type="Pfam" id="PF22660">
    <property type="entry name" value="RS_preATP-grasp-like"/>
    <property type="match status" value="1"/>
</dbReference>
<dbReference type="HAMAP" id="MF_01928">
    <property type="entry name" value="PurK"/>
    <property type="match status" value="1"/>
</dbReference>
<dbReference type="EC" id="6.3.4.18" evidence="4 5"/>
<dbReference type="SUPFAM" id="SSF51246">
    <property type="entry name" value="Rudiment single hybrid motif"/>
    <property type="match status" value="1"/>
</dbReference>
<dbReference type="NCBIfam" id="NF004676">
    <property type="entry name" value="PRK06019.1-2"/>
    <property type="match status" value="1"/>
</dbReference>
<evidence type="ECO:0000259" key="6">
    <source>
        <dbReference type="PROSITE" id="PS50975"/>
    </source>
</evidence>
<dbReference type="NCBIfam" id="TIGR01161">
    <property type="entry name" value="purK"/>
    <property type="match status" value="1"/>
</dbReference>